<dbReference type="PANTHER" id="PTHR28008">
    <property type="entry name" value="DOMAIN PROTEIN, PUTATIVE (AFU_ORTHOLOGUE AFUA_3G10980)-RELATED"/>
    <property type="match status" value="1"/>
</dbReference>
<reference evidence="3 4" key="1">
    <citation type="submission" date="2020-04" db="EMBL/GenBank/DDBJ databases">
        <title>Genomic insights into acetone-butanol-ethanol (ABE) fermentation by sequencing solventogenic clostridia strains.</title>
        <authorList>
            <person name="Brown S."/>
        </authorList>
    </citation>
    <scope>NUCLEOTIDE SEQUENCE [LARGE SCALE GENOMIC DNA]</scope>
    <source>
        <strain evidence="3 4">DJ011</strain>
    </source>
</reference>
<sequence length="181" mass="21418">MLRKKGDNLKRYIYIILCLLWMAFIFYNSSNTGIESNKKSHEILNDIKNIYSKIGESSTKISENNSKVSEKKHSKSLTKEENKKNYYRNEKFNLFLRKNAHAFEYLVLALLLANIFYAFRVKGKKAIIYILFICLFYAVTDEYHQLFVRGRTSSVEDVIIDFCGSLSGIFLYYLIFFKKRF</sequence>
<feature type="transmembrane region" description="Helical" evidence="1">
    <location>
        <begin position="158"/>
        <end position="177"/>
    </location>
</feature>
<keyword evidence="1" id="KW-1133">Transmembrane helix</keyword>
<dbReference type="NCBIfam" id="NF037970">
    <property type="entry name" value="vanZ_1"/>
    <property type="match status" value="1"/>
</dbReference>
<evidence type="ECO:0000313" key="4">
    <source>
        <dbReference type="Proteomes" id="UP000563151"/>
    </source>
</evidence>
<gene>
    <name evidence="3" type="primary">vanZ</name>
    <name evidence="3" type="ORF">HGG79_04900</name>
</gene>
<dbReference type="InterPro" id="IPR016747">
    <property type="entry name" value="Phosphotransbutyrylase"/>
</dbReference>
<dbReference type="Proteomes" id="UP000563151">
    <property type="component" value="Unassembled WGS sequence"/>
</dbReference>
<name>A0A923IZ89_CLOTT</name>
<accession>A0A923IZ89</accession>
<organism evidence="3 4">
    <name type="scientific">Clostridium tetanomorphum</name>
    <dbReference type="NCBI Taxonomy" id="1553"/>
    <lineage>
        <taxon>Bacteria</taxon>
        <taxon>Bacillati</taxon>
        <taxon>Bacillota</taxon>
        <taxon>Clostridia</taxon>
        <taxon>Eubacteriales</taxon>
        <taxon>Clostridiaceae</taxon>
        <taxon>Clostridium</taxon>
    </lineage>
</organism>
<feature type="transmembrane region" description="Helical" evidence="1">
    <location>
        <begin position="12"/>
        <end position="30"/>
    </location>
</feature>
<dbReference type="EMBL" id="JAAZWO010000004">
    <property type="protein sequence ID" value="MBC2397121.1"/>
    <property type="molecule type" value="Genomic_DNA"/>
</dbReference>
<dbReference type="PANTHER" id="PTHR28008:SF1">
    <property type="entry name" value="DOMAIN PROTEIN, PUTATIVE (AFU_ORTHOLOGUE AFUA_3G10980)-RELATED"/>
    <property type="match status" value="1"/>
</dbReference>
<protein>
    <submittedName>
        <fullName evidence="3">VanZ family protein</fullName>
    </submittedName>
</protein>
<dbReference type="Pfam" id="PF04892">
    <property type="entry name" value="VanZ"/>
    <property type="match status" value="1"/>
</dbReference>
<feature type="domain" description="VanZ-like" evidence="2">
    <location>
        <begin position="15"/>
        <end position="175"/>
    </location>
</feature>
<evidence type="ECO:0000313" key="3">
    <source>
        <dbReference type="EMBL" id="MBC2397121.1"/>
    </source>
</evidence>
<dbReference type="PIRSF" id="PIRSF019083">
    <property type="entry name" value="UCP019083_VanZ"/>
    <property type="match status" value="1"/>
</dbReference>
<keyword evidence="1" id="KW-0812">Transmembrane</keyword>
<proteinExistence type="predicted"/>
<keyword evidence="1" id="KW-0472">Membrane</keyword>
<dbReference type="AlphaFoldDB" id="A0A923IZ89"/>
<comment type="caution">
    <text evidence="3">The sequence shown here is derived from an EMBL/GenBank/DDBJ whole genome shotgun (WGS) entry which is preliminary data.</text>
</comment>
<dbReference type="InterPro" id="IPR006976">
    <property type="entry name" value="VanZ-like"/>
</dbReference>
<feature type="transmembrane region" description="Helical" evidence="1">
    <location>
        <begin position="126"/>
        <end position="146"/>
    </location>
</feature>
<keyword evidence="4" id="KW-1185">Reference proteome</keyword>
<feature type="transmembrane region" description="Helical" evidence="1">
    <location>
        <begin position="102"/>
        <end position="119"/>
    </location>
</feature>
<evidence type="ECO:0000256" key="1">
    <source>
        <dbReference type="SAM" id="Phobius"/>
    </source>
</evidence>
<evidence type="ECO:0000259" key="2">
    <source>
        <dbReference type="Pfam" id="PF04892"/>
    </source>
</evidence>